<dbReference type="GeneID" id="81362369"/>
<evidence type="ECO:0000313" key="3">
    <source>
        <dbReference type="Proteomes" id="UP001149074"/>
    </source>
</evidence>
<organism evidence="2 3">
    <name type="scientific">Penicillium argentinense</name>
    <dbReference type="NCBI Taxonomy" id="1131581"/>
    <lineage>
        <taxon>Eukaryota</taxon>
        <taxon>Fungi</taxon>
        <taxon>Dikarya</taxon>
        <taxon>Ascomycota</taxon>
        <taxon>Pezizomycotina</taxon>
        <taxon>Eurotiomycetes</taxon>
        <taxon>Eurotiomycetidae</taxon>
        <taxon>Eurotiales</taxon>
        <taxon>Aspergillaceae</taxon>
        <taxon>Penicillium</taxon>
    </lineage>
</organism>
<name>A0A9W9JYD3_9EURO</name>
<feature type="region of interest" description="Disordered" evidence="1">
    <location>
        <begin position="42"/>
        <end position="297"/>
    </location>
</feature>
<feature type="compositionally biased region" description="Polar residues" evidence="1">
    <location>
        <begin position="223"/>
        <end position="232"/>
    </location>
</feature>
<feature type="compositionally biased region" description="Basic and acidic residues" evidence="1">
    <location>
        <begin position="9"/>
        <end position="18"/>
    </location>
</feature>
<evidence type="ECO:0000313" key="2">
    <source>
        <dbReference type="EMBL" id="KAJ5086128.1"/>
    </source>
</evidence>
<feature type="compositionally biased region" description="Polar residues" evidence="1">
    <location>
        <begin position="136"/>
        <end position="179"/>
    </location>
</feature>
<sequence length="555" mass="60608">MPIPTRSTSLREPRELRKPVSSPTIPSIPVAETAVCTMQASGIARPAAKTTTSKVPARSIVTINQPQPSPSPVEGGPVKEGLSSHGRTLLPQRSNSGRDEGQALGQIRFQPPDNRPASGGETSPKRRPQTSDEKQSTATNSPASAPTRRQSLMRPNTLKTAASSGVTSTRGNPSASTKAVPSMTAPSPRKQPANRSPTRSTPRPPSPKKIEMPPPPRPMRSASLRQPSSARQGTGALSAARGHARHRSQMVPATATKIQPDPAAAAATQRAKPPFSTYQQHYSPKKPGAKPPTPTPGSASAFDGLLVLTSWPDIAALQTELLQLSLFHSNSLQRHTIWKAESESELRKKHETVARQYQSVLGAEKQRQHDINVQALDCWLQNCRDHHGSHGFPKQVQELSQILQEVSDLAASGMNGRYTRAVEIFDNWFQDAEQIRHRRESVNIVDVPKFIDPLDRTWKEELLALNAKLELCARQLQSLDILGSGEVEQLEQSALARVAQGLNESIQLMVQEIRAMRNVEAELVRMERDVVSHLATQLTSAPRQISTPRAGLWMS</sequence>
<protein>
    <submittedName>
        <fullName evidence="2">Uncharacterized protein</fullName>
    </submittedName>
</protein>
<proteinExistence type="predicted"/>
<feature type="compositionally biased region" description="Low complexity" evidence="1">
    <location>
        <begin position="255"/>
        <end position="274"/>
    </location>
</feature>
<gene>
    <name evidence="2" type="ORF">N7532_010899</name>
</gene>
<dbReference type="AlphaFoldDB" id="A0A9W9JYD3"/>
<dbReference type="EMBL" id="JAPQKI010000010">
    <property type="protein sequence ID" value="KAJ5086128.1"/>
    <property type="molecule type" value="Genomic_DNA"/>
</dbReference>
<evidence type="ECO:0000256" key="1">
    <source>
        <dbReference type="SAM" id="MobiDB-lite"/>
    </source>
</evidence>
<dbReference type="OrthoDB" id="5429993at2759"/>
<feature type="compositionally biased region" description="Pro residues" evidence="1">
    <location>
        <begin position="202"/>
        <end position="218"/>
    </location>
</feature>
<keyword evidence="3" id="KW-1185">Reference proteome</keyword>
<feature type="region of interest" description="Disordered" evidence="1">
    <location>
        <begin position="1"/>
        <end position="26"/>
    </location>
</feature>
<accession>A0A9W9JYD3</accession>
<dbReference type="RefSeq" id="XP_056470806.1">
    <property type="nucleotide sequence ID" value="XM_056623390.1"/>
</dbReference>
<reference evidence="2" key="1">
    <citation type="submission" date="2022-11" db="EMBL/GenBank/DDBJ databases">
        <authorList>
            <person name="Petersen C."/>
        </authorList>
    </citation>
    <scope>NUCLEOTIDE SEQUENCE</scope>
    <source>
        <strain evidence="2">IBT 30761</strain>
    </source>
</reference>
<comment type="caution">
    <text evidence="2">The sequence shown here is derived from an EMBL/GenBank/DDBJ whole genome shotgun (WGS) entry which is preliminary data.</text>
</comment>
<reference evidence="2" key="2">
    <citation type="journal article" date="2023" name="IMA Fungus">
        <title>Comparative genomic study of the Penicillium genus elucidates a diverse pangenome and 15 lateral gene transfer events.</title>
        <authorList>
            <person name="Petersen C."/>
            <person name="Sorensen T."/>
            <person name="Nielsen M.R."/>
            <person name="Sondergaard T.E."/>
            <person name="Sorensen J.L."/>
            <person name="Fitzpatrick D.A."/>
            <person name="Frisvad J.C."/>
            <person name="Nielsen K.L."/>
        </authorList>
    </citation>
    <scope>NUCLEOTIDE SEQUENCE</scope>
    <source>
        <strain evidence="2">IBT 30761</strain>
    </source>
</reference>
<dbReference type="Proteomes" id="UP001149074">
    <property type="component" value="Unassembled WGS sequence"/>
</dbReference>